<gene>
    <name evidence="22" type="primary">ftcD</name>
    <name evidence="22" type="ORF">ENN51_06165</name>
</gene>
<evidence type="ECO:0000256" key="13">
    <source>
        <dbReference type="ARBA" id="ARBA00023034"/>
    </source>
</evidence>
<evidence type="ECO:0000256" key="16">
    <source>
        <dbReference type="ARBA" id="ARBA00023268"/>
    </source>
</evidence>
<comment type="pathway">
    <text evidence="3">Amino-acid degradation; L-histidine degradation into L-glutamate; L-glutamate from N-formimidoyl-L-glutamate (transferase route): step 1/1.</text>
</comment>
<comment type="similarity">
    <text evidence="4">In the N-terminal section; belongs to the formiminotransferase family.</text>
</comment>
<evidence type="ECO:0000256" key="18">
    <source>
        <dbReference type="ARBA" id="ARBA00025915"/>
    </source>
</evidence>
<dbReference type="InterPro" id="IPR004227">
    <property type="entry name" value="Formiminotransferase_cat"/>
</dbReference>
<evidence type="ECO:0000256" key="17">
    <source>
        <dbReference type="ARBA" id="ARBA00025506"/>
    </source>
</evidence>
<evidence type="ECO:0000256" key="4">
    <source>
        <dbReference type="ARBA" id="ARBA00008297"/>
    </source>
</evidence>
<evidence type="ECO:0000256" key="19">
    <source>
        <dbReference type="ARBA" id="ARBA00030029"/>
    </source>
</evidence>
<keyword evidence="12" id="KW-0290">Folate-binding</keyword>
<protein>
    <recommendedName>
        <fullName evidence="8">Formimidoyltransferase-cyclodeaminase</fullName>
        <ecNumber evidence="6">2.1.2.5</ecNumber>
        <ecNumber evidence="7">4.3.1.4</ecNumber>
    </recommendedName>
    <alternativeName>
        <fullName evidence="19">Formiminotransferase-cyclodeaminase</fullName>
    </alternativeName>
</protein>
<evidence type="ECO:0000256" key="11">
    <source>
        <dbReference type="ARBA" id="ARBA00022808"/>
    </source>
</evidence>
<dbReference type="PANTHER" id="PTHR12234">
    <property type="entry name" value="FORMIMINOTRANSFERASE-CYCLODEAMINASE"/>
    <property type="match status" value="1"/>
</dbReference>
<evidence type="ECO:0000256" key="9">
    <source>
        <dbReference type="ARBA" id="ARBA00022490"/>
    </source>
</evidence>
<dbReference type="InterPro" id="IPR036178">
    <property type="entry name" value="Formintransfe-cycloase-like_sf"/>
</dbReference>
<dbReference type="Proteomes" id="UP000885672">
    <property type="component" value="Unassembled WGS sequence"/>
</dbReference>
<keyword evidence="11" id="KW-0369">Histidine metabolism</keyword>
<evidence type="ECO:0000256" key="5">
    <source>
        <dbReference type="ARBA" id="ARBA00010825"/>
    </source>
</evidence>
<dbReference type="EC" id="2.1.2.5" evidence="6"/>
<evidence type="ECO:0000256" key="14">
    <source>
        <dbReference type="ARBA" id="ARBA00023212"/>
    </source>
</evidence>
<dbReference type="InterPro" id="IPR037070">
    <property type="entry name" value="Formiminotransferase_C_sf"/>
</dbReference>
<reference evidence="22" key="1">
    <citation type="journal article" date="2020" name="mSystems">
        <title>Genome- and Community-Level Interaction Insights into Carbon Utilization and Element Cycling Functions of Hydrothermarchaeota in Hydrothermal Sediment.</title>
        <authorList>
            <person name="Zhou Z."/>
            <person name="Liu Y."/>
            <person name="Xu W."/>
            <person name="Pan J."/>
            <person name="Luo Z.H."/>
            <person name="Li M."/>
        </authorList>
    </citation>
    <scope>NUCLEOTIDE SEQUENCE [LARGE SCALE GENOMIC DNA]</scope>
    <source>
        <strain evidence="22">SpSt-1182</strain>
    </source>
</reference>
<feature type="domain" description="Formiminotransferase C-terminal subdomain" evidence="20">
    <location>
        <begin position="182"/>
        <end position="296"/>
    </location>
</feature>
<keyword evidence="10 22" id="KW-0808">Transferase</keyword>
<dbReference type="InterPro" id="IPR051623">
    <property type="entry name" value="FTCD"/>
</dbReference>
<proteinExistence type="inferred from homology"/>
<evidence type="ECO:0000256" key="3">
    <source>
        <dbReference type="ARBA" id="ARBA00005082"/>
    </source>
</evidence>
<dbReference type="AlphaFoldDB" id="A0A7V0T6Q4"/>
<accession>A0A7V0T6Q4</accession>
<dbReference type="InterPro" id="IPR037064">
    <property type="entry name" value="Formiminotransferase_N_sf"/>
</dbReference>
<dbReference type="Pfam" id="PF04961">
    <property type="entry name" value="FTCD_C"/>
    <property type="match status" value="1"/>
</dbReference>
<dbReference type="GO" id="GO:0030409">
    <property type="term" value="F:glutamate formimidoyltransferase activity"/>
    <property type="evidence" value="ECO:0007669"/>
    <property type="project" value="UniProtKB-EC"/>
</dbReference>
<evidence type="ECO:0000256" key="6">
    <source>
        <dbReference type="ARBA" id="ARBA00012252"/>
    </source>
</evidence>
<evidence type="ECO:0000259" key="21">
    <source>
        <dbReference type="SMART" id="SM01222"/>
    </source>
</evidence>
<dbReference type="InterPro" id="IPR022384">
    <property type="entry name" value="FormiminoTrfase_cat_dom_sf"/>
</dbReference>
<evidence type="ECO:0000256" key="1">
    <source>
        <dbReference type="ARBA" id="ARBA00004114"/>
    </source>
</evidence>
<dbReference type="GO" id="GO:0030412">
    <property type="term" value="F:formimidoyltetrahydrofolate cyclodeaminase activity"/>
    <property type="evidence" value="ECO:0007669"/>
    <property type="project" value="UniProtKB-EC"/>
</dbReference>
<name>A0A7V0T6Q4_UNCW3</name>
<keyword evidence="16" id="KW-0511">Multifunctional enzyme</keyword>
<evidence type="ECO:0000256" key="2">
    <source>
        <dbReference type="ARBA" id="ARBA00004555"/>
    </source>
</evidence>
<comment type="caution">
    <text evidence="22">The sequence shown here is derived from an EMBL/GenBank/DDBJ whole genome shotgun (WGS) entry which is preliminary data.</text>
</comment>
<dbReference type="InterPro" id="IPR012886">
    <property type="entry name" value="Formiminotransferase_N"/>
</dbReference>
<dbReference type="Pfam" id="PF02971">
    <property type="entry name" value="FTCD"/>
    <property type="match status" value="1"/>
</dbReference>
<dbReference type="Gene3D" id="3.30.70.670">
    <property type="entry name" value="Formiminotransferase, C-terminal subdomain"/>
    <property type="match status" value="1"/>
</dbReference>
<evidence type="ECO:0000313" key="22">
    <source>
        <dbReference type="EMBL" id="HDQ99850.1"/>
    </source>
</evidence>
<dbReference type="Pfam" id="PF07837">
    <property type="entry name" value="FTCD_N"/>
    <property type="match status" value="1"/>
</dbReference>
<keyword evidence="13" id="KW-0333">Golgi apparatus</keyword>
<evidence type="ECO:0000256" key="7">
    <source>
        <dbReference type="ARBA" id="ARBA00012998"/>
    </source>
</evidence>
<dbReference type="SMART" id="SM01222">
    <property type="entry name" value="FTCD_N"/>
    <property type="match status" value="1"/>
</dbReference>
<evidence type="ECO:0000256" key="8">
    <source>
        <dbReference type="ARBA" id="ARBA00017787"/>
    </source>
</evidence>
<dbReference type="EC" id="4.3.1.4" evidence="7"/>
<keyword evidence="15" id="KW-0456">Lyase</keyword>
<evidence type="ECO:0000256" key="12">
    <source>
        <dbReference type="ARBA" id="ARBA00022954"/>
    </source>
</evidence>
<dbReference type="SMART" id="SM01221">
    <property type="entry name" value="FTCD"/>
    <property type="match status" value="1"/>
</dbReference>
<evidence type="ECO:0000256" key="15">
    <source>
        <dbReference type="ARBA" id="ARBA00023239"/>
    </source>
</evidence>
<dbReference type="PANTHER" id="PTHR12234:SF8">
    <property type="entry name" value="FORMIMINOTRANSFERASE-CYCLODEAMINASE"/>
    <property type="match status" value="1"/>
</dbReference>
<dbReference type="Gene3D" id="1.20.120.680">
    <property type="entry name" value="Formiminotetrahydrofolate cyclodeaminase monomer, up-and-down helical bundle"/>
    <property type="match status" value="1"/>
</dbReference>
<evidence type="ECO:0000256" key="10">
    <source>
        <dbReference type="ARBA" id="ARBA00022679"/>
    </source>
</evidence>
<dbReference type="GO" id="GO:0019557">
    <property type="term" value="P:L-histidine catabolic process to glutamate and formate"/>
    <property type="evidence" value="ECO:0007669"/>
    <property type="project" value="UniProtKB-UniPathway"/>
</dbReference>
<dbReference type="InterPro" id="IPR007044">
    <property type="entry name" value="Cyclodeamin/CycHdrlase"/>
</dbReference>
<dbReference type="UniPathway" id="UPA00379">
    <property type="reaction ID" value="UER00555"/>
</dbReference>
<organism evidence="22">
    <name type="scientific">candidate division WOR-3 bacterium</name>
    <dbReference type="NCBI Taxonomy" id="2052148"/>
    <lineage>
        <taxon>Bacteria</taxon>
        <taxon>Bacteria division WOR-3</taxon>
    </lineage>
</organism>
<comment type="subcellular location">
    <subcellularLocation>
        <location evidence="1">Cytoplasm</location>
        <location evidence="1">Cytoskeleton</location>
        <location evidence="1">Microtubule organizing center</location>
        <location evidence="1">Centrosome</location>
        <location evidence="1">Centriole</location>
    </subcellularLocation>
    <subcellularLocation>
        <location evidence="2">Golgi apparatus</location>
    </subcellularLocation>
</comment>
<comment type="function">
    <text evidence="17">Folate-dependent enzyme, that displays both transferase and deaminase activity. Serves to channel one-carbon units from formiminoglutamate to the folate pool.</text>
</comment>
<dbReference type="InterPro" id="IPR013802">
    <property type="entry name" value="Formiminotransferase_C"/>
</dbReference>
<dbReference type="GO" id="GO:0005542">
    <property type="term" value="F:folic acid binding"/>
    <property type="evidence" value="ECO:0007669"/>
    <property type="project" value="UniProtKB-KW"/>
</dbReference>
<comment type="similarity">
    <text evidence="5">In the C-terminal section; belongs to the cyclodeaminase/cyclohydrolase family.</text>
</comment>
<dbReference type="GO" id="GO:0005814">
    <property type="term" value="C:centriole"/>
    <property type="evidence" value="ECO:0007669"/>
    <property type="project" value="UniProtKB-SubCell"/>
</dbReference>
<evidence type="ECO:0000259" key="20">
    <source>
        <dbReference type="SMART" id="SM01221"/>
    </source>
</evidence>
<keyword evidence="14" id="KW-0206">Cytoskeleton</keyword>
<sequence>MRRLVECIPNFSDGRRPEVIEKIVGAIKAVQGVTMLDNEMDADHNRAVVSFVGDPEAVLEAAFRGVKQASTLIDLTKHEGEHPRMGATDVVPFVPIAGVKTEECIELARRLGKRIADELAIPTYLYELAATRPDRTDLAIIRRGEFEGLRTAIKNDPERAPDFGRPELHPTAGATVVGVRAPLVAYNVYLATRDLRVAQRIAKAVRSRSGGYAHCKALGFEIKERGCVQVSMNMTDYTRTPLYRVFETVRREAARWGVGVIESEIVGLVPQGALNACSRFYLQLNNFKRDQILENRLAATSDTGLADFLNELASSSPAPGGGSVAALNGALGAALLTMVAKLTVGKKGYEEFEAPLAEARDRFITARENFQVLIEEDADSFKAVMAAYKLPKQSEAERQKRSEAVSAALKNAAETPYRTMELALEALRGTRPVVEHGNRNSVSDAGVAVMNLDSAFRGARLNVLINLAGIEDAQFVAGKREAADEMAAEVEALVREYQATVARRMEK</sequence>
<dbReference type="GO" id="GO:0019556">
    <property type="term" value="P:L-histidine catabolic process to glutamate and formamide"/>
    <property type="evidence" value="ECO:0007669"/>
    <property type="project" value="UniProtKB-UniPathway"/>
</dbReference>
<dbReference type="NCBIfam" id="TIGR02024">
    <property type="entry name" value="FtcD"/>
    <property type="match status" value="1"/>
</dbReference>
<dbReference type="Gene3D" id="3.30.990.10">
    <property type="entry name" value="Formiminotransferase, N-terminal subdomain"/>
    <property type="match status" value="1"/>
</dbReference>
<dbReference type="SUPFAM" id="SSF101262">
    <property type="entry name" value="Methenyltetrahydrofolate cyclohydrolase-like"/>
    <property type="match status" value="1"/>
</dbReference>
<feature type="domain" description="Formiminotransferase N-terminal subdomain" evidence="21">
    <location>
        <begin position="3"/>
        <end position="181"/>
    </location>
</feature>
<comment type="subunit">
    <text evidence="18">Homooctamer, including four polyglutamate binding sites. The subunits are arranged as a tetramer of dimers, and form a planar ring-shaped structure.</text>
</comment>
<dbReference type="SUPFAM" id="SSF55116">
    <property type="entry name" value="Formiminotransferase domain of formiminotransferase-cyclodeaminase"/>
    <property type="match status" value="2"/>
</dbReference>
<dbReference type="EMBL" id="DSBX01000228">
    <property type="protein sequence ID" value="HDQ99850.1"/>
    <property type="molecule type" value="Genomic_DNA"/>
</dbReference>
<keyword evidence="9" id="KW-0963">Cytoplasm</keyword>